<dbReference type="InterPro" id="IPR014001">
    <property type="entry name" value="Helicase_ATP-bd"/>
</dbReference>
<feature type="domain" description="Helicase ATP-binding" evidence="6">
    <location>
        <begin position="113"/>
        <end position="280"/>
    </location>
</feature>
<evidence type="ECO:0000259" key="6">
    <source>
        <dbReference type="PROSITE" id="PS51192"/>
    </source>
</evidence>
<dbReference type="Pfam" id="PF00270">
    <property type="entry name" value="DEAD"/>
    <property type="match status" value="1"/>
</dbReference>
<dbReference type="InterPro" id="IPR011545">
    <property type="entry name" value="DEAD/DEAH_box_helicase_dom"/>
</dbReference>
<dbReference type="EMBL" id="CABVQS010000013">
    <property type="protein sequence ID" value="VWD23927.1"/>
    <property type="molecule type" value="Genomic_DNA"/>
</dbReference>
<dbReference type="PROSITE" id="PS51194">
    <property type="entry name" value="HELICASE_CTER"/>
    <property type="match status" value="1"/>
</dbReference>
<dbReference type="Gene3D" id="1.20.120.1080">
    <property type="match status" value="1"/>
</dbReference>
<dbReference type="Pfam" id="PF07717">
    <property type="entry name" value="OB_NTP_bind"/>
    <property type="match status" value="1"/>
</dbReference>
<feature type="region of interest" description="Disordered" evidence="5">
    <location>
        <begin position="1"/>
        <end position="95"/>
    </location>
</feature>
<dbReference type="SUPFAM" id="SSF52540">
    <property type="entry name" value="P-loop containing nucleoside triphosphate hydrolases"/>
    <property type="match status" value="1"/>
</dbReference>
<evidence type="ECO:0000256" key="4">
    <source>
        <dbReference type="ARBA" id="ARBA00022840"/>
    </source>
</evidence>
<evidence type="ECO:0000256" key="3">
    <source>
        <dbReference type="ARBA" id="ARBA00022806"/>
    </source>
</evidence>
<dbReference type="RefSeq" id="WP_174945547.1">
    <property type="nucleotide sequence ID" value="NZ_CABVQS010000013.1"/>
</dbReference>
<evidence type="ECO:0000259" key="7">
    <source>
        <dbReference type="PROSITE" id="PS51194"/>
    </source>
</evidence>
<dbReference type="InterPro" id="IPR007502">
    <property type="entry name" value="Helicase-assoc_dom"/>
</dbReference>
<dbReference type="GO" id="GO:0003723">
    <property type="term" value="F:RNA binding"/>
    <property type="evidence" value="ECO:0007669"/>
    <property type="project" value="TreeGrafter"/>
</dbReference>
<evidence type="ECO:0000313" key="8">
    <source>
        <dbReference type="EMBL" id="VWD23927.1"/>
    </source>
</evidence>
<dbReference type="PANTHER" id="PTHR18934:SF99">
    <property type="entry name" value="ATP-DEPENDENT RNA HELICASE DHX37-RELATED"/>
    <property type="match status" value="1"/>
</dbReference>
<dbReference type="InterPro" id="IPR001650">
    <property type="entry name" value="Helicase_C-like"/>
</dbReference>
<dbReference type="GO" id="GO:0016787">
    <property type="term" value="F:hydrolase activity"/>
    <property type="evidence" value="ECO:0007669"/>
    <property type="project" value="UniProtKB-KW"/>
</dbReference>
<feature type="compositionally biased region" description="Low complexity" evidence="5">
    <location>
        <begin position="26"/>
        <end position="44"/>
    </location>
</feature>
<dbReference type="PROSITE" id="PS51192">
    <property type="entry name" value="HELICASE_ATP_BIND_1"/>
    <property type="match status" value="1"/>
</dbReference>
<keyword evidence="2" id="KW-0378">Hydrolase</keyword>
<dbReference type="Gene3D" id="3.40.50.300">
    <property type="entry name" value="P-loop containing nucleotide triphosphate hydrolases"/>
    <property type="match status" value="2"/>
</dbReference>
<dbReference type="SMART" id="SM00847">
    <property type="entry name" value="HA2"/>
    <property type="match status" value="1"/>
</dbReference>
<evidence type="ECO:0000256" key="1">
    <source>
        <dbReference type="ARBA" id="ARBA00022741"/>
    </source>
</evidence>
<dbReference type="InterPro" id="IPR010222">
    <property type="entry name" value="RNA_helicase_HrpA"/>
</dbReference>
<evidence type="ECO:0000256" key="5">
    <source>
        <dbReference type="SAM" id="MobiDB-lite"/>
    </source>
</evidence>
<dbReference type="GO" id="GO:0005524">
    <property type="term" value="F:ATP binding"/>
    <property type="evidence" value="ECO:0007669"/>
    <property type="project" value="UniProtKB-KW"/>
</dbReference>
<dbReference type="SMART" id="SM00490">
    <property type="entry name" value="HELICc"/>
    <property type="match status" value="1"/>
</dbReference>
<name>A0A6P2YNE6_9BURK</name>
<keyword evidence="3 8" id="KW-0347">Helicase</keyword>
<keyword evidence="4" id="KW-0067">ATP-binding</keyword>
<dbReference type="CDD" id="cd18791">
    <property type="entry name" value="SF2_C_RHA"/>
    <property type="match status" value="1"/>
</dbReference>
<reference evidence="8 9" key="1">
    <citation type="submission" date="2019-09" db="EMBL/GenBank/DDBJ databases">
        <authorList>
            <person name="Depoorter E."/>
        </authorList>
    </citation>
    <scope>NUCLEOTIDE SEQUENCE [LARGE SCALE GENOMIC DNA]</scope>
    <source>
        <strain evidence="8">R-71033</strain>
    </source>
</reference>
<evidence type="ECO:0000313" key="9">
    <source>
        <dbReference type="Proteomes" id="UP000494109"/>
    </source>
</evidence>
<proteinExistence type="predicted"/>
<dbReference type="SMART" id="SM00382">
    <property type="entry name" value="AAA"/>
    <property type="match status" value="1"/>
</dbReference>
<dbReference type="InterPro" id="IPR048333">
    <property type="entry name" value="HA2_WH"/>
</dbReference>
<dbReference type="InterPro" id="IPR024590">
    <property type="entry name" value="HrpA_C"/>
</dbReference>
<keyword evidence="1" id="KW-0547">Nucleotide-binding</keyword>
<dbReference type="Pfam" id="PF00271">
    <property type="entry name" value="Helicase_C"/>
    <property type="match status" value="1"/>
</dbReference>
<accession>A0A6P2YNE6</accession>
<feature type="compositionally biased region" description="Low complexity" evidence="5">
    <location>
        <begin position="1085"/>
        <end position="1110"/>
    </location>
</feature>
<feature type="region of interest" description="Disordered" evidence="5">
    <location>
        <begin position="1075"/>
        <end position="1110"/>
    </location>
</feature>
<dbReference type="NCBIfam" id="TIGR01967">
    <property type="entry name" value="DEAH_box_HrpA"/>
    <property type="match status" value="1"/>
</dbReference>
<sequence length="1402" mass="156012">MSNVPKSPAPTRAKAPSARHPDGAADARQQQGQPPRRQQEQQAGKPAHAPRGPRGDEPRGNARQPAAKDASAATGERAPRRERPPRAVVAPNPVPPITYPESLPVSGKRDEIARAIAGHQVVIVCGETGSGKTTQLPKICLDLGRGLGAGGTGLIGHTQPRRLAASSTGRRIAEELGTPFGEVVGYKVRFTDNLAPGASVKLMTDGILLAETQTDPLLKAYDTLIIDEAHERSLNIDFLLGYLKEILPRRPDLKLIVTSATIDADRFARHFGTDERPAPVIEVSGRLYPVEMRYRPVAEDRPAVKHAEGTAGRDRVKSAREAERDLMDAIVDAVDELCREGPGDVLVFLPGEREIREAAEALRKHHPPHTEILPLFARLSAADQDKVFKASNARRIVLATNVAETSLTVPGIRYVVDTGLARVKRYSYRNKVEQLQVESISQAAANQRAGRCGRVADGVCIRLYEESDYQARARFTDPEILRSSLASVILRMKSLHLTAIESFPFLEPPPGRAIADGYQLLNELGAVDDDNALTPLGRELARLPLDPRVGRMILAARDQQSLREVLIIASALSVQDPRDRPIEAQEQADQAHRRFADERSEFLQWLKIWAWFEEAVAHKKSNRQLIDACRQNFLSHLRLREWRDVHSQLLTVVREHGWRLNEVEATYEQVHLALLTGLLGNLGLKADDDPHYLGARGIKFYLWPGSVLAKKAGRWVMAAELVETSRLYARCLAKIEPEWVEKIGAHLLKKSLSEPHWEKRPAQVSAYERATLYGLPIYHRRRVAFGKQDPARARELFIRGALVEGEFDTKLAFFAHNRKLLADIEQLEHKSRRQDVLVDDELIYAYYDQAIPEGIHTGAAFERWYRDEVKKGGQPEDKLRLLYLSRDDLMRHEAAGVTTELFPKRATMAGVEMALTYHFEPGTPRDGVTLAVPLYALNQVDARRCEWLVPGMLKEKVQLLLKSLPQKLRRHCVPLPEYAAGFVERMGRERFGAGGLVEALIADVRGETQIAMKTADFKLETLPAHLFMNFKVIDEHGRQLAMGRNLAQLRQELGAQAQQQFQKIAAASTIAAGGDADGGEPIGQAPATAATTGAAGRNAKAGKGAAPQTAAPAEAGATALYENLTTWNFGKLPELLEIRRRGQTLYGYPALVDRGTHCDVEVFDSPEEAARIHRAGLRRLFALQLKEPIKFLEKNLPGLREMAMQYMSLGTQDELRDQLIDTALDRACLQDPLPDDDASFHARRDEGRSRLNLLAQEIARLVGQILAEYAGLVKKLAQAKPFVQAHADLQQQLAALVGKRFVIDTPYAQLAHFPRYLKGIALRIDKLKADPARDAKQSADLLPLAQQYQRAVSQRGGVADARLAEFRWLLEELRISLFAQELRTPMPVSVKRLHKVWESMQR</sequence>
<protein>
    <submittedName>
        <fullName evidence="8">Putative ATP-dependent helicase</fullName>
    </submittedName>
</protein>
<feature type="domain" description="Helicase C-terminal" evidence="7">
    <location>
        <begin position="329"/>
        <end position="496"/>
    </location>
</feature>
<dbReference type="Pfam" id="PF21010">
    <property type="entry name" value="HA2_C"/>
    <property type="match status" value="1"/>
</dbReference>
<dbReference type="InterPro" id="IPR003593">
    <property type="entry name" value="AAA+_ATPase"/>
</dbReference>
<dbReference type="GO" id="GO:0003724">
    <property type="term" value="F:RNA helicase activity"/>
    <property type="evidence" value="ECO:0007669"/>
    <property type="project" value="InterPro"/>
</dbReference>
<organism evidence="8 9">
    <name type="scientific">Burkholderia contaminans</name>
    <dbReference type="NCBI Taxonomy" id="488447"/>
    <lineage>
        <taxon>Bacteria</taxon>
        <taxon>Pseudomonadati</taxon>
        <taxon>Pseudomonadota</taxon>
        <taxon>Betaproteobacteria</taxon>
        <taxon>Burkholderiales</taxon>
        <taxon>Burkholderiaceae</taxon>
        <taxon>Burkholderia</taxon>
        <taxon>Burkholderia cepacia complex</taxon>
    </lineage>
</organism>
<dbReference type="SMART" id="SM00487">
    <property type="entry name" value="DEXDc"/>
    <property type="match status" value="1"/>
</dbReference>
<dbReference type="PANTHER" id="PTHR18934">
    <property type="entry name" value="ATP-DEPENDENT RNA HELICASE"/>
    <property type="match status" value="1"/>
</dbReference>
<dbReference type="FunFam" id="1.20.120.1080:FF:000005">
    <property type="entry name" value="ATP-dependent helicase HrpA"/>
    <property type="match status" value="1"/>
</dbReference>
<evidence type="ECO:0000256" key="2">
    <source>
        <dbReference type="ARBA" id="ARBA00022801"/>
    </source>
</evidence>
<dbReference type="Pfam" id="PF11898">
    <property type="entry name" value="DUF3418"/>
    <property type="match status" value="1"/>
</dbReference>
<dbReference type="Proteomes" id="UP000494109">
    <property type="component" value="Unassembled WGS sequence"/>
</dbReference>
<dbReference type="InterPro" id="IPR011709">
    <property type="entry name" value="DEAD-box_helicase_OB_fold"/>
</dbReference>
<dbReference type="Pfam" id="PF04408">
    <property type="entry name" value="WHD_HA2"/>
    <property type="match status" value="1"/>
</dbReference>
<gene>
    <name evidence="8" type="ORF">BCO71033_03373</name>
</gene>
<dbReference type="InterPro" id="IPR027417">
    <property type="entry name" value="P-loop_NTPase"/>
</dbReference>